<dbReference type="EMBL" id="VSSQ01078799">
    <property type="protein sequence ID" value="MPN28484.1"/>
    <property type="molecule type" value="Genomic_DNA"/>
</dbReference>
<dbReference type="AlphaFoldDB" id="A0A645GWT3"/>
<gene>
    <name evidence="1" type="ORF">SDC9_175926</name>
</gene>
<evidence type="ECO:0000313" key="1">
    <source>
        <dbReference type="EMBL" id="MPN28484.1"/>
    </source>
</evidence>
<protein>
    <submittedName>
        <fullName evidence="1">Uncharacterized protein</fullName>
    </submittedName>
</protein>
<name>A0A645GWT3_9ZZZZ</name>
<comment type="caution">
    <text evidence="1">The sequence shown here is derived from an EMBL/GenBank/DDBJ whole genome shotgun (WGS) entry which is preliminary data.</text>
</comment>
<reference evidence="1" key="1">
    <citation type="submission" date="2019-08" db="EMBL/GenBank/DDBJ databases">
        <authorList>
            <person name="Kucharzyk K."/>
            <person name="Murdoch R.W."/>
            <person name="Higgins S."/>
            <person name="Loffler F."/>
        </authorList>
    </citation>
    <scope>NUCLEOTIDE SEQUENCE</scope>
</reference>
<organism evidence="1">
    <name type="scientific">bioreactor metagenome</name>
    <dbReference type="NCBI Taxonomy" id="1076179"/>
    <lineage>
        <taxon>unclassified sequences</taxon>
        <taxon>metagenomes</taxon>
        <taxon>ecological metagenomes</taxon>
    </lineage>
</organism>
<sequence>MVFALAGKAVRAVQITGVGHMQAQRLDHGATFFKVIGQIFEHIRRVQLAALFQCGNITDAVTQVLLCHVFAARILFQH</sequence>
<proteinExistence type="predicted"/>
<accession>A0A645GWT3</accession>